<dbReference type="Proteomes" id="UP000317650">
    <property type="component" value="Chromosome 7"/>
</dbReference>
<evidence type="ECO:0000313" key="2">
    <source>
        <dbReference type="EMBL" id="THU61444.1"/>
    </source>
</evidence>
<comment type="caution">
    <text evidence="2">The sequence shown here is derived from an EMBL/GenBank/DDBJ whole genome shotgun (WGS) entry which is preliminary data.</text>
</comment>
<evidence type="ECO:0000313" key="3">
    <source>
        <dbReference type="Proteomes" id="UP000317650"/>
    </source>
</evidence>
<organism evidence="2 3">
    <name type="scientific">Musa balbisiana</name>
    <name type="common">Banana</name>
    <dbReference type="NCBI Taxonomy" id="52838"/>
    <lineage>
        <taxon>Eukaryota</taxon>
        <taxon>Viridiplantae</taxon>
        <taxon>Streptophyta</taxon>
        <taxon>Embryophyta</taxon>
        <taxon>Tracheophyta</taxon>
        <taxon>Spermatophyta</taxon>
        <taxon>Magnoliopsida</taxon>
        <taxon>Liliopsida</taxon>
        <taxon>Zingiberales</taxon>
        <taxon>Musaceae</taxon>
        <taxon>Musa</taxon>
    </lineage>
</organism>
<accession>A0A4S8JJE2</accession>
<keyword evidence="3" id="KW-1185">Reference proteome</keyword>
<proteinExistence type="predicted"/>
<keyword evidence="1" id="KW-0472">Membrane</keyword>
<evidence type="ECO:0008006" key="4">
    <source>
        <dbReference type="Google" id="ProtNLM"/>
    </source>
</evidence>
<dbReference type="AlphaFoldDB" id="A0A4S8JJE2"/>
<gene>
    <name evidence="2" type="ORF">C4D60_Mb07t23350</name>
</gene>
<evidence type="ECO:0000256" key="1">
    <source>
        <dbReference type="SAM" id="Phobius"/>
    </source>
</evidence>
<sequence>MRERGGRDGISRRRRRRRRFHARGLTEESEHTAGENGMRRCCFRCVLTSLPVSLLLFLPFFSHAWRCDPFPLPCLSVADLLSGASSRSVLRFASLCCRSYLICLSTRRISPGEERPMLDVVKSLGVACLNGFFS</sequence>
<keyword evidence="1" id="KW-0812">Transmembrane</keyword>
<protein>
    <recommendedName>
        <fullName evidence="4">Transmembrane protein</fullName>
    </recommendedName>
</protein>
<dbReference type="EMBL" id="PYDT01000005">
    <property type="protein sequence ID" value="THU61444.1"/>
    <property type="molecule type" value="Genomic_DNA"/>
</dbReference>
<name>A0A4S8JJE2_MUSBA</name>
<feature type="transmembrane region" description="Helical" evidence="1">
    <location>
        <begin position="45"/>
        <end position="65"/>
    </location>
</feature>
<reference evidence="2 3" key="1">
    <citation type="journal article" date="2019" name="Nat. Plants">
        <title>Genome sequencing of Musa balbisiana reveals subgenome evolution and function divergence in polyploid bananas.</title>
        <authorList>
            <person name="Yao X."/>
        </authorList>
    </citation>
    <scope>NUCLEOTIDE SEQUENCE [LARGE SCALE GENOMIC DNA]</scope>
    <source>
        <strain evidence="3">cv. DH-PKW</strain>
        <tissue evidence="2">Leaves</tissue>
    </source>
</reference>
<keyword evidence="1" id="KW-1133">Transmembrane helix</keyword>